<evidence type="ECO:0000259" key="1">
    <source>
        <dbReference type="PROSITE" id="PS51704"/>
    </source>
</evidence>
<dbReference type="PATRIC" id="fig|1122207.3.peg.479"/>
<dbReference type="CDD" id="cd08562">
    <property type="entry name" value="GDPD_EcUgpQ_like"/>
    <property type="match status" value="1"/>
</dbReference>
<keyword evidence="3" id="KW-1185">Reference proteome</keyword>
<dbReference type="PROSITE" id="PS51704">
    <property type="entry name" value="GP_PDE"/>
    <property type="match status" value="1"/>
</dbReference>
<evidence type="ECO:0000313" key="2">
    <source>
        <dbReference type="EMBL" id="ETX12451.1"/>
    </source>
</evidence>
<feature type="domain" description="GP-PDE" evidence="1">
    <location>
        <begin position="29"/>
        <end position="266"/>
    </location>
</feature>
<dbReference type="STRING" id="1122207.MUS1_02340"/>
<gene>
    <name evidence="2" type="ORF">MUS1_02340</name>
</gene>
<dbReference type="SUPFAM" id="SSF51695">
    <property type="entry name" value="PLC-like phosphodiesterases"/>
    <property type="match status" value="1"/>
</dbReference>
<dbReference type="OrthoDB" id="9795622at2"/>
<dbReference type="Proteomes" id="UP000054058">
    <property type="component" value="Unassembled WGS sequence"/>
</dbReference>
<evidence type="ECO:0000313" key="3">
    <source>
        <dbReference type="Proteomes" id="UP000054058"/>
    </source>
</evidence>
<name>X7EB84_9GAMM</name>
<protein>
    <submittedName>
        <fullName evidence="2">Glycerophosphoryl diester phosphodiesterase</fullName>
    </submittedName>
</protein>
<dbReference type="GO" id="GO:0008081">
    <property type="term" value="F:phosphoric diester hydrolase activity"/>
    <property type="evidence" value="ECO:0007669"/>
    <property type="project" value="InterPro"/>
</dbReference>
<dbReference type="RefSeq" id="WP_084035528.1">
    <property type="nucleotide sequence ID" value="NZ_JAMB01000001.1"/>
</dbReference>
<dbReference type="PANTHER" id="PTHR46211">
    <property type="entry name" value="GLYCEROPHOSPHORYL DIESTER PHOSPHODIESTERASE"/>
    <property type="match status" value="1"/>
</dbReference>
<dbReference type="Pfam" id="PF03009">
    <property type="entry name" value="GDPD"/>
    <property type="match status" value="1"/>
</dbReference>
<proteinExistence type="predicted"/>
<organism evidence="2 3">
    <name type="scientific">Marinomonas ushuaiensis DSM 15871</name>
    <dbReference type="NCBI Taxonomy" id="1122207"/>
    <lineage>
        <taxon>Bacteria</taxon>
        <taxon>Pseudomonadati</taxon>
        <taxon>Pseudomonadota</taxon>
        <taxon>Gammaproteobacteria</taxon>
        <taxon>Oceanospirillales</taxon>
        <taxon>Oceanospirillaceae</taxon>
        <taxon>Marinomonas</taxon>
    </lineage>
</organism>
<dbReference type="InterPro" id="IPR030395">
    <property type="entry name" value="GP_PDE_dom"/>
</dbReference>
<reference evidence="2 3" key="1">
    <citation type="submission" date="2014-01" db="EMBL/GenBank/DDBJ databases">
        <title>Marinomonas ushuaiensis DSM 15871 Genome Sequencing.</title>
        <authorList>
            <person name="Lai Q."/>
            <person name="Shao Z.S."/>
        </authorList>
    </citation>
    <scope>NUCLEOTIDE SEQUENCE [LARGE SCALE GENOMIC DNA]</scope>
    <source>
        <strain evidence="2 3">DSM 15871</strain>
    </source>
</reference>
<dbReference type="AlphaFoldDB" id="X7EB84"/>
<comment type="caution">
    <text evidence="2">The sequence shown here is derived from an EMBL/GenBank/DDBJ whole genome shotgun (WGS) entry which is preliminary data.</text>
</comment>
<dbReference type="PANTHER" id="PTHR46211:SF1">
    <property type="entry name" value="GLYCEROPHOSPHODIESTER PHOSPHODIESTERASE, CYTOPLASMIC"/>
    <property type="match status" value="1"/>
</dbReference>
<accession>X7EB84</accession>
<dbReference type="eggNOG" id="COG0584">
    <property type="taxonomic scope" value="Bacteria"/>
</dbReference>
<dbReference type="EMBL" id="JAMB01000001">
    <property type="protein sequence ID" value="ETX12451.1"/>
    <property type="molecule type" value="Genomic_DNA"/>
</dbReference>
<dbReference type="Gene3D" id="3.20.20.190">
    <property type="entry name" value="Phosphatidylinositol (PI) phosphodiesterase"/>
    <property type="match status" value="1"/>
</dbReference>
<dbReference type="InterPro" id="IPR017946">
    <property type="entry name" value="PLC-like_Pdiesterase_TIM-brl"/>
</dbReference>
<dbReference type="GO" id="GO:0006629">
    <property type="term" value="P:lipid metabolic process"/>
    <property type="evidence" value="ECO:0007669"/>
    <property type="project" value="InterPro"/>
</dbReference>
<sequence>MQKDDFLGGAVLGDTVPSEKVTSEKVLNTKVMGHRGAALLAPENTLSSIRAAADAGVTWVEIDVYLIAEGGLVIFHDDTLDRCTNGEGVTRDAKLNYIIGLDAGAKFSADFTGEKVPTLLEALECIQSLGLGLNLEIKHDSADVGTIVPAVMDMLKNHWIDNDKLMISSFNLAALQMSYEIDNERHLAQLYEDIPANWQEELESIKAYSLNCDYTRLTQVQAKAVKAAGYKLLCYTANDPQAVESHWTWGMDAVITDDPTKFAFLLVP</sequence>